<evidence type="ECO:0000313" key="2">
    <source>
        <dbReference type="Proteomes" id="UP001057134"/>
    </source>
</evidence>
<dbReference type="EMBL" id="CP027059">
    <property type="protein sequence ID" value="UQZ84025.1"/>
    <property type="molecule type" value="Genomic_DNA"/>
</dbReference>
<proteinExistence type="predicted"/>
<gene>
    <name evidence="1" type="ORF">SK3146_03237</name>
</gene>
<protein>
    <submittedName>
        <fullName evidence="1">Uncharacterized protein</fullName>
    </submittedName>
</protein>
<name>A0ABY4RPX8_9BACL</name>
<accession>A0ABY4RPX8</accession>
<dbReference type="Proteomes" id="UP001057134">
    <property type="component" value="Chromosome"/>
</dbReference>
<reference evidence="1" key="2">
    <citation type="journal article" date="2021" name="J Anim Sci Technol">
        <title>Complete genome sequence of Paenibacillus konkukensis sp. nov. SK3146 as a potential probiotic strain.</title>
        <authorList>
            <person name="Jung H.I."/>
            <person name="Park S."/>
            <person name="Niu K.M."/>
            <person name="Lee S.W."/>
            <person name="Kothari D."/>
            <person name="Yi K.J."/>
            <person name="Kim S.K."/>
        </authorList>
    </citation>
    <scope>NUCLEOTIDE SEQUENCE</scope>
    <source>
        <strain evidence="1">SK3146</strain>
    </source>
</reference>
<reference evidence="1" key="1">
    <citation type="submission" date="2018-02" db="EMBL/GenBank/DDBJ databases">
        <authorList>
            <person name="Kim S.-K."/>
            <person name="Jung H.-I."/>
            <person name="Lee S.-W."/>
        </authorList>
    </citation>
    <scope>NUCLEOTIDE SEQUENCE</scope>
    <source>
        <strain evidence="1">SK3146</strain>
    </source>
</reference>
<dbReference type="RefSeq" id="WP_249865981.1">
    <property type="nucleotide sequence ID" value="NZ_CP027059.1"/>
</dbReference>
<evidence type="ECO:0000313" key="1">
    <source>
        <dbReference type="EMBL" id="UQZ84025.1"/>
    </source>
</evidence>
<organism evidence="1 2">
    <name type="scientific">Paenibacillus konkukensis</name>
    <dbReference type="NCBI Taxonomy" id="2020716"/>
    <lineage>
        <taxon>Bacteria</taxon>
        <taxon>Bacillati</taxon>
        <taxon>Bacillota</taxon>
        <taxon>Bacilli</taxon>
        <taxon>Bacillales</taxon>
        <taxon>Paenibacillaceae</taxon>
        <taxon>Paenibacillus</taxon>
    </lineage>
</organism>
<sequence length="106" mass="11289">MAYNDVNIIKDASQQPVPQYLNGVGSAYEPVLGANGATRTMIYDASGNPLFTGANPGLVQLAGGYVGYSTSPKPSIINPVAGVVYSFLELDTKNVYIFDGERWVVI</sequence>
<keyword evidence="2" id="KW-1185">Reference proteome</keyword>